<dbReference type="EMBL" id="FQTT01000010">
    <property type="protein sequence ID" value="SHE25198.1"/>
    <property type="molecule type" value="Genomic_DNA"/>
</dbReference>
<sequence length="406" mass="44489">MTRWETRATRVIDRDGDDVVVSVERVPVGGGTTTFRVLTVYCDDPEHEGDRELLFLKRMVVHEPGCDAGPECSCETAAAWGYEFLAVDKPPSYPRGSRTSGPRVSILPVMRPLRSSRLRSAAVARLRPARGVWGPCRRPVRAVLSPRAADRLRHDKPILMYEVSVPLSSGHPRTIARGGSRRDSVKDAAGWEYDGYGSVNVVCPQCRRHARRQNSRLSVDLALESDHATVAVLDQALAYAAAKGLPPMIPLSALVKAVGRRQPDVMPLVDAMTARAVREGKLVWMHPEMRETKFLVGFTPVDGGFHAYGLGQDRRVVLDRVVPDGEWPGLLARMRSHGRVALVVNSLRDSVPVRAAAGVEGVEVVYSLDRVLRVAQGGVGADSVAGVKEMVEEGVRQFGRLMLMRA</sequence>
<evidence type="ECO:0000313" key="1">
    <source>
        <dbReference type="EMBL" id="SHE25198.1"/>
    </source>
</evidence>
<dbReference type="STRING" id="1892869.ACGLYG10_1414"/>
<accession>A0A1M4RZ18</accession>
<proteinExistence type="predicted"/>
<dbReference type="Proteomes" id="UP000184291">
    <property type="component" value="Unassembled WGS sequence"/>
</dbReference>
<protein>
    <submittedName>
        <fullName evidence="1">Uncharacterized protein</fullName>
    </submittedName>
</protein>
<evidence type="ECO:0000313" key="2">
    <source>
        <dbReference type="Proteomes" id="UP000184291"/>
    </source>
</evidence>
<dbReference type="AlphaFoldDB" id="A0A1M4RZ18"/>
<gene>
    <name evidence="1" type="ORF">ACGLYG10_1414</name>
</gene>
<name>A0A1M4RZ18_9ACTO</name>
<organism evidence="1 2">
    <name type="scientific">Actinomyces glycerinitolerans</name>
    <dbReference type="NCBI Taxonomy" id="1892869"/>
    <lineage>
        <taxon>Bacteria</taxon>
        <taxon>Bacillati</taxon>
        <taxon>Actinomycetota</taxon>
        <taxon>Actinomycetes</taxon>
        <taxon>Actinomycetales</taxon>
        <taxon>Actinomycetaceae</taxon>
        <taxon>Actinomyces</taxon>
    </lineage>
</organism>
<reference evidence="2" key="1">
    <citation type="submission" date="2016-09" db="EMBL/GenBank/DDBJ databases">
        <authorList>
            <person name="Strepis N."/>
        </authorList>
    </citation>
    <scope>NUCLEOTIDE SEQUENCE [LARGE SCALE GENOMIC DNA]</scope>
</reference>
<keyword evidence="2" id="KW-1185">Reference proteome</keyword>